<dbReference type="Pfam" id="PF02518">
    <property type="entry name" value="HATPase_c"/>
    <property type="match status" value="1"/>
</dbReference>
<dbReference type="InterPro" id="IPR036890">
    <property type="entry name" value="HATPase_C_sf"/>
</dbReference>
<proteinExistence type="predicted"/>
<dbReference type="GO" id="GO:0005524">
    <property type="term" value="F:ATP binding"/>
    <property type="evidence" value="ECO:0007669"/>
    <property type="project" value="UniProtKB-KW"/>
</dbReference>
<keyword evidence="12" id="KW-1185">Reference proteome</keyword>
<dbReference type="InterPro" id="IPR003594">
    <property type="entry name" value="HATPase_dom"/>
</dbReference>
<dbReference type="EMBL" id="CP112998">
    <property type="protein sequence ID" value="WAC14016.1"/>
    <property type="molecule type" value="Genomic_DNA"/>
</dbReference>
<evidence type="ECO:0000259" key="10">
    <source>
        <dbReference type="Pfam" id="PF07730"/>
    </source>
</evidence>
<dbReference type="GO" id="GO:0000155">
    <property type="term" value="F:phosphorelay sensor kinase activity"/>
    <property type="evidence" value="ECO:0007669"/>
    <property type="project" value="InterPro"/>
</dbReference>
<evidence type="ECO:0000256" key="8">
    <source>
        <dbReference type="ARBA" id="ARBA00023012"/>
    </source>
</evidence>
<dbReference type="RefSeq" id="WP_244818877.1">
    <property type="nucleotide sequence ID" value="NZ_CP112998.1"/>
</dbReference>
<keyword evidence="7" id="KW-0067">ATP-binding</keyword>
<feature type="domain" description="Histidine kinase/HSP90-like ATPase" evidence="9">
    <location>
        <begin position="139"/>
        <end position="231"/>
    </location>
</feature>
<evidence type="ECO:0000313" key="12">
    <source>
        <dbReference type="Proteomes" id="UP001164653"/>
    </source>
</evidence>
<evidence type="ECO:0000256" key="2">
    <source>
        <dbReference type="ARBA" id="ARBA00012438"/>
    </source>
</evidence>
<keyword evidence="3" id="KW-0597">Phosphoprotein</keyword>
<feature type="domain" description="Signal transduction histidine kinase subgroup 3 dimerisation and phosphoacceptor" evidence="10">
    <location>
        <begin position="36"/>
        <end position="94"/>
    </location>
</feature>
<gene>
    <name evidence="11" type="ORF">ON006_08635</name>
</gene>
<dbReference type="AlphaFoldDB" id="A0A9E8NFJ2"/>
<dbReference type="InterPro" id="IPR050482">
    <property type="entry name" value="Sensor_HK_TwoCompSys"/>
</dbReference>
<accession>A0A9E8NFJ2</accession>
<dbReference type="Pfam" id="PF07730">
    <property type="entry name" value="HisKA_3"/>
    <property type="match status" value="1"/>
</dbReference>
<evidence type="ECO:0000256" key="6">
    <source>
        <dbReference type="ARBA" id="ARBA00022777"/>
    </source>
</evidence>
<dbReference type="Gene3D" id="3.30.565.10">
    <property type="entry name" value="Histidine kinase-like ATPase, C-terminal domain"/>
    <property type="match status" value="1"/>
</dbReference>
<dbReference type="PANTHER" id="PTHR24421:SF10">
    <property type="entry name" value="NITRATE_NITRITE SENSOR PROTEIN NARQ"/>
    <property type="match status" value="1"/>
</dbReference>
<dbReference type="EC" id="2.7.13.3" evidence="2"/>
<evidence type="ECO:0000256" key="3">
    <source>
        <dbReference type="ARBA" id="ARBA00022553"/>
    </source>
</evidence>
<dbReference type="GO" id="GO:0016020">
    <property type="term" value="C:membrane"/>
    <property type="evidence" value="ECO:0007669"/>
    <property type="project" value="InterPro"/>
</dbReference>
<dbReference type="CDD" id="cd16917">
    <property type="entry name" value="HATPase_UhpB-NarQ-NarX-like"/>
    <property type="match status" value="1"/>
</dbReference>
<dbReference type="KEGG" id="dpf:ON006_08635"/>
<comment type="catalytic activity">
    <reaction evidence="1">
        <text>ATP + protein L-histidine = ADP + protein N-phospho-L-histidine.</text>
        <dbReference type="EC" id="2.7.13.3"/>
    </reaction>
</comment>
<evidence type="ECO:0000313" key="11">
    <source>
        <dbReference type="EMBL" id="WAC14016.1"/>
    </source>
</evidence>
<dbReference type="InterPro" id="IPR011712">
    <property type="entry name" value="Sig_transdc_His_kin_sub3_dim/P"/>
</dbReference>
<dbReference type="SUPFAM" id="SSF55874">
    <property type="entry name" value="ATPase domain of HSP90 chaperone/DNA topoisomerase II/histidine kinase"/>
    <property type="match status" value="1"/>
</dbReference>
<protein>
    <recommendedName>
        <fullName evidence="2">histidine kinase</fullName>
        <ecNumber evidence="2">2.7.13.3</ecNumber>
    </recommendedName>
</protein>
<evidence type="ECO:0000259" key="9">
    <source>
        <dbReference type="Pfam" id="PF02518"/>
    </source>
</evidence>
<dbReference type="Proteomes" id="UP001164653">
    <property type="component" value="Chromosome"/>
</dbReference>
<evidence type="ECO:0000256" key="5">
    <source>
        <dbReference type="ARBA" id="ARBA00022741"/>
    </source>
</evidence>
<keyword evidence="8" id="KW-0902">Two-component regulatory system</keyword>
<evidence type="ECO:0000256" key="4">
    <source>
        <dbReference type="ARBA" id="ARBA00022679"/>
    </source>
</evidence>
<name>A0A9E8NFJ2_9BACT</name>
<keyword evidence="4" id="KW-0808">Transferase</keyword>
<evidence type="ECO:0000256" key="7">
    <source>
        <dbReference type="ARBA" id="ARBA00022840"/>
    </source>
</evidence>
<dbReference type="GO" id="GO:0046983">
    <property type="term" value="F:protein dimerization activity"/>
    <property type="evidence" value="ECO:0007669"/>
    <property type="project" value="InterPro"/>
</dbReference>
<organism evidence="11 12">
    <name type="scientific">Dyadobacter pollutisoli</name>
    <dbReference type="NCBI Taxonomy" id="2910158"/>
    <lineage>
        <taxon>Bacteria</taxon>
        <taxon>Pseudomonadati</taxon>
        <taxon>Bacteroidota</taxon>
        <taxon>Cytophagia</taxon>
        <taxon>Cytophagales</taxon>
        <taxon>Spirosomataceae</taxon>
        <taxon>Dyadobacter</taxon>
    </lineage>
</organism>
<reference evidence="11" key="1">
    <citation type="submission" date="2022-11" db="EMBL/GenBank/DDBJ databases">
        <title>Dyadobacter pollutisoli sp. nov., isolated from plastic dumped soil.</title>
        <authorList>
            <person name="Kim J.M."/>
            <person name="Kim K.R."/>
            <person name="Lee J.K."/>
            <person name="Hao L."/>
            <person name="Jeon C.O."/>
        </authorList>
    </citation>
    <scope>NUCLEOTIDE SEQUENCE</scope>
    <source>
        <strain evidence="11">U1</strain>
    </source>
</reference>
<keyword evidence="5" id="KW-0547">Nucleotide-binding</keyword>
<keyword evidence="6 11" id="KW-0418">Kinase</keyword>
<evidence type="ECO:0000256" key="1">
    <source>
        <dbReference type="ARBA" id="ARBA00000085"/>
    </source>
</evidence>
<dbReference type="PANTHER" id="PTHR24421">
    <property type="entry name" value="NITRATE/NITRITE SENSOR PROTEIN NARX-RELATED"/>
    <property type="match status" value="1"/>
</dbReference>
<sequence length="235" mass="26560">MKQRQIVNNQEKASIRAQFEHEILKAQNEVKNNTLQQIGQELHDNIGQLLSIVRINLNVVEEMSLDIETLDYIKQTSELVALSIQEVRSLSKSLDGDFVQQFGLIESITHDLQRIRKTNKFLTEITVEGEPFSLGYEKEIVLFRVTQEILNNMMKHSAASNVTLSVRYSDRQFLLSIKDNGKGFDYAAVMKRDMSDSGSGLRNILRRCNLIGAECIYESVVGSGTSINITMATNS</sequence>